<reference evidence="8" key="1">
    <citation type="submission" date="2021-02" db="EMBL/GenBank/DDBJ databases">
        <authorList>
            <person name="Nowell W R."/>
        </authorList>
    </citation>
    <scope>NUCLEOTIDE SEQUENCE</scope>
</reference>
<organism evidence="8 10">
    <name type="scientific">Rotaria socialis</name>
    <dbReference type="NCBI Taxonomy" id="392032"/>
    <lineage>
        <taxon>Eukaryota</taxon>
        <taxon>Metazoa</taxon>
        <taxon>Spiralia</taxon>
        <taxon>Gnathifera</taxon>
        <taxon>Rotifera</taxon>
        <taxon>Eurotatoria</taxon>
        <taxon>Bdelloidea</taxon>
        <taxon>Philodinida</taxon>
        <taxon>Philodinidae</taxon>
        <taxon>Rotaria</taxon>
    </lineage>
</organism>
<sequence>MFLDNIFSEIILRWILFSDRTPEPIITMSQSSMFDATTAESISLLQGYRNMPLVSLEDATLTLQNIIPDIKDMVCTAKMNCRKPGDNLTSDQSASIMLLNMNSLARENSFRYFLNEALRSNSEQQLKPWFLYLKLLFDGLSKINSKRCTVHRGVNANMLAQYPAEFVFVLSKFMSCTEKFKTLDDEHGFINTGTRTLFSIECSSGKDISKHSFNCTDDEILLLPGTQFQVHSSLNTGDEFYIIKMVEITSP</sequence>
<evidence type="ECO:0000256" key="5">
    <source>
        <dbReference type="ARBA" id="ARBA00047597"/>
    </source>
</evidence>
<dbReference type="SUPFAM" id="SSF56399">
    <property type="entry name" value="ADP-ribosylation"/>
    <property type="match status" value="1"/>
</dbReference>
<dbReference type="GO" id="GO:0106274">
    <property type="term" value="F:NAD+-protein-arginine ADP-ribosyltransferase activity"/>
    <property type="evidence" value="ECO:0007669"/>
    <property type="project" value="UniProtKB-EC"/>
</dbReference>
<dbReference type="EMBL" id="CAJNYU010000499">
    <property type="protein sequence ID" value="CAF3366035.1"/>
    <property type="molecule type" value="Genomic_DNA"/>
</dbReference>
<evidence type="ECO:0000256" key="4">
    <source>
        <dbReference type="ARBA" id="ARBA00022695"/>
    </source>
</evidence>
<dbReference type="Proteomes" id="UP000663862">
    <property type="component" value="Unassembled WGS sequence"/>
</dbReference>
<evidence type="ECO:0000313" key="10">
    <source>
        <dbReference type="Proteomes" id="UP000663851"/>
    </source>
</evidence>
<dbReference type="EMBL" id="CAJOBQ010001246">
    <property type="protein sequence ID" value="CAF4470152.1"/>
    <property type="molecule type" value="Genomic_DNA"/>
</dbReference>
<dbReference type="EC" id="2.4.2.31" evidence="6"/>
<dbReference type="EMBL" id="CAJOBO010000471">
    <property type="protein sequence ID" value="CAF4229464.1"/>
    <property type="molecule type" value="Genomic_DNA"/>
</dbReference>
<evidence type="ECO:0000313" key="8">
    <source>
        <dbReference type="EMBL" id="CAF4229464.1"/>
    </source>
</evidence>
<name>A0A820CZT7_9BILA</name>
<evidence type="ECO:0000313" key="7">
    <source>
        <dbReference type="EMBL" id="CAF3366035.1"/>
    </source>
</evidence>
<keyword evidence="3 6" id="KW-0808">Transferase</keyword>
<comment type="similarity">
    <text evidence="1 6">Belongs to the Arg-specific ADP-ribosyltransferase family.</text>
</comment>
<evidence type="ECO:0000256" key="6">
    <source>
        <dbReference type="RuleBase" id="RU361228"/>
    </source>
</evidence>
<keyword evidence="6" id="KW-0520">NAD</keyword>
<keyword evidence="4" id="KW-0548">Nucleotidyltransferase</keyword>
<evidence type="ECO:0000256" key="3">
    <source>
        <dbReference type="ARBA" id="ARBA00022679"/>
    </source>
</evidence>
<keyword evidence="6" id="KW-0521">NADP</keyword>
<accession>A0A820CZT7</accession>
<gene>
    <name evidence="7" type="ORF">FME351_LOCUS5874</name>
    <name evidence="8" type="ORF">HFQ381_LOCUS9138</name>
    <name evidence="9" type="ORF">TSG867_LOCUS18573</name>
</gene>
<dbReference type="Pfam" id="PF01129">
    <property type="entry name" value="ART"/>
    <property type="match status" value="1"/>
</dbReference>
<dbReference type="Proteomes" id="UP000663851">
    <property type="component" value="Unassembled WGS sequence"/>
</dbReference>
<evidence type="ECO:0000256" key="2">
    <source>
        <dbReference type="ARBA" id="ARBA00022676"/>
    </source>
</evidence>
<dbReference type="InterPro" id="IPR000768">
    <property type="entry name" value="ART"/>
</dbReference>
<dbReference type="Gene3D" id="3.90.176.10">
    <property type="entry name" value="Toxin ADP-ribosyltransferase, Chain A, domain 1"/>
    <property type="match status" value="1"/>
</dbReference>
<evidence type="ECO:0000313" key="9">
    <source>
        <dbReference type="EMBL" id="CAF4470152.1"/>
    </source>
</evidence>
<comment type="caution">
    <text evidence="8">The sequence shown here is derived from an EMBL/GenBank/DDBJ whole genome shotgun (WGS) entry which is preliminary data.</text>
</comment>
<dbReference type="Proteomes" id="UP000663869">
    <property type="component" value="Unassembled WGS sequence"/>
</dbReference>
<comment type="catalytic activity">
    <reaction evidence="5 6">
        <text>L-arginyl-[protein] + NAD(+) = N(omega)-(ADP-D-ribosyl)-L-arginyl-[protein] + nicotinamide + H(+)</text>
        <dbReference type="Rhea" id="RHEA:19149"/>
        <dbReference type="Rhea" id="RHEA-COMP:10532"/>
        <dbReference type="Rhea" id="RHEA-COMP:15087"/>
        <dbReference type="ChEBI" id="CHEBI:15378"/>
        <dbReference type="ChEBI" id="CHEBI:17154"/>
        <dbReference type="ChEBI" id="CHEBI:29965"/>
        <dbReference type="ChEBI" id="CHEBI:57540"/>
        <dbReference type="ChEBI" id="CHEBI:142554"/>
        <dbReference type="EC" id="2.4.2.31"/>
    </reaction>
</comment>
<dbReference type="AlphaFoldDB" id="A0A820CZT7"/>
<dbReference type="GO" id="GO:0016779">
    <property type="term" value="F:nucleotidyltransferase activity"/>
    <property type="evidence" value="ECO:0007669"/>
    <property type="project" value="UniProtKB-KW"/>
</dbReference>
<proteinExistence type="inferred from homology"/>
<protein>
    <recommendedName>
        <fullName evidence="6">NAD(P)(+)--arginine ADP-ribosyltransferase</fullName>
        <ecNumber evidence="6">2.4.2.31</ecNumber>
    </recommendedName>
    <alternativeName>
        <fullName evidence="6">Mono(ADP-ribosyl)transferase</fullName>
    </alternativeName>
</protein>
<keyword evidence="2 6" id="KW-0328">Glycosyltransferase</keyword>
<evidence type="ECO:0000256" key="1">
    <source>
        <dbReference type="ARBA" id="ARBA00009558"/>
    </source>
</evidence>